<comment type="pathway">
    <text evidence="3 19">Cofactor biosynthesis; adenosylcobalamin biosynthesis; adenosylcobalamin from cob(II)yrinate a,c-diamide: step 7/7.</text>
</comment>
<reference evidence="20 21" key="1">
    <citation type="submission" date="2023-08" db="EMBL/GenBank/DDBJ databases">
        <authorList>
            <person name="Park J.-S."/>
        </authorList>
    </citation>
    <scope>NUCLEOTIDE SEQUENCE [LARGE SCALE GENOMIC DNA]</scope>
    <source>
        <strain evidence="20 21">2205BS29-5</strain>
    </source>
</reference>
<comment type="catalytic activity">
    <reaction evidence="18 19">
        <text>alpha-ribazole 5'-phosphate + adenosylcob(III)inamide-GDP = adenosylcob(III)alamin 5'-phosphate + GMP + H(+)</text>
        <dbReference type="Rhea" id="RHEA:23560"/>
        <dbReference type="ChEBI" id="CHEBI:15378"/>
        <dbReference type="ChEBI" id="CHEBI:57918"/>
        <dbReference type="ChEBI" id="CHEBI:58115"/>
        <dbReference type="ChEBI" id="CHEBI:60487"/>
        <dbReference type="ChEBI" id="CHEBI:60493"/>
        <dbReference type="EC" id="2.7.8.26"/>
    </reaction>
</comment>
<evidence type="ECO:0000256" key="18">
    <source>
        <dbReference type="ARBA" id="ARBA00049504"/>
    </source>
</evidence>
<comment type="cofactor">
    <cofactor evidence="1 19">
        <name>Mg(2+)</name>
        <dbReference type="ChEBI" id="CHEBI:18420"/>
    </cofactor>
</comment>
<evidence type="ECO:0000256" key="2">
    <source>
        <dbReference type="ARBA" id="ARBA00004651"/>
    </source>
</evidence>
<evidence type="ECO:0000256" key="16">
    <source>
        <dbReference type="ARBA" id="ARBA00032853"/>
    </source>
</evidence>
<accession>A0ABT9JIT4</accession>
<name>A0ABT9JIT4_9RHOB</name>
<keyword evidence="9 19" id="KW-0808">Transferase</keyword>
<organism evidence="20 21">
    <name type="scientific">Paracoccus spongiarum</name>
    <dbReference type="NCBI Taxonomy" id="3064387"/>
    <lineage>
        <taxon>Bacteria</taxon>
        <taxon>Pseudomonadati</taxon>
        <taxon>Pseudomonadota</taxon>
        <taxon>Alphaproteobacteria</taxon>
        <taxon>Rhodobacterales</taxon>
        <taxon>Paracoccaceae</taxon>
        <taxon>Paracoccus</taxon>
    </lineage>
</organism>
<evidence type="ECO:0000256" key="12">
    <source>
        <dbReference type="ARBA" id="ARBA00022989"/>
    </source>
</evidence>
<evidence type="ECO:0000313" key="21">
    <source>
        <dbReference type="Proteomes" id="UP001224997"/>
    </source>
</evidence>
<evidence type="ECO:0000256" key="7">
    <source>
        <dbReference type="ARBA" id="ARBA00022475"/>
    </source>
</evidence>
<evidence type="ECO:0000256" key="8">
    <source>
        <dbReference type="ARBA" id="ARBA00022573"/>
    </source>
</evidence>
<dbReference type="Proteomes" id="UP001224997">
    <property type="component" value="Unassembled WGS sequence"/>
</dbReference>
<evidence type="ECO:0000256" key="14">
    <source>
        <dbReference type="ARBA" id="ARBA00025228"/>
    </source>
</evidence>
<sequence length="240" mass="23807">MGRGGQILLAAVFLTRLPLARWLPPRVLPLGRAAWAFPLVGAAIGAVAGLPLLIGGPPLLGAVLSLALSVLLTGALHEDGLADLADAAGGRDRDTRLAIMRDSRIGSYGVMALVLTSLARVAALGVLGPFHLMAAAAGGRAAAVLAMAALPPARSDGLAHAAGAPGWRNVLAASGIALPVLWLAGPGWPGAMLAGLAALALVIRQARIWLGGHSGDVLGAASVAVETAMLVGFALTAAAP</sequence>
<keyword evidence="21" id="KW-1185">Reference proteome</keyword>
<feature type="transmembrane region" description="Helical" evidence="19">
    <location>
        <begin position="215"/>
        <end position="239"/>
    </location>
</feature>
<evidence type="ECO:0000256" key="9">
    <source>
        <dbReference type="ARBA" id="ARBA00022679"/>
    </source>
</evidence>
<dbReference type="InterPro" id="IPR003805">
    <property type="entry name" value="CobS"/>
</dbReference>
<evidence type="ECO:0000256" key="3">
    <source>
        <dbReference type="ARBA" id="ARBA00004663"/>
    </source>
</evidence>
<keyword evidence="12 19" id="KW-1133">Transmembrane helix</keyword>
<feature type="transmembrane region" description="Helical" evidence="19">
    <location>
        <begin position="36"/>
        <end position="54"/>
    </location>
</feature>
<keyword evidence="10 19" id="KW-0812">Transmembrane</keyword>
<evidence type="ECO:0000313" key="20">
    <source>
        <dbReference type="EMBL" id="MDP5308956.1"/>
    </source>
</evidence>
<comment type="function">
    <text evidence="14 19">Joins adenosylcobinamide-GDP and alpha-ribazole to generate adenosylcobalamin (Ado-cobalamin). Also synthesizes adenosylcobalamin 5'-phosphate from adenosylcobinamide-GDP and alpha-ribazole 5'-phosphate.</text>
</comment>
<evidence type="ECO:0000256" key="17">
    <source>
        <dbReference type="ARBA" id="ARBA00048623"/>
    </source>
</evidence>
<evidence type="ECO:0000256" key="5">
    <source>
        <dbReference type="ARBA" id="ARBA00013200"/>
    </source>
</evidence>
<comment type="similarity">
    <text evidence="4 19">Belongs to the CobS family.</text>
</comment>
<comment type="subcellular location">
    <subcellularLocation>
        <location evidence="2 19">Cell membrane</location>
        <topology evidence="2 19">Multi-pass membrane protein</topology>
    </subcellularLocation>
</comment>
<comment type="caution">
    <text evidence="20">The sequence shown here is derived from an EMBL/GenBank/DDBJ whole genome shotgun (WGS) entry which is preliminary data.</text>
</comment>
<evidence type="ECO:0000256" key="6">
    <source>
        <dbReference type="ARBA" id="ARBA00015850"/>
    </source>
</evidence>
<dbReference type="PANTHER" id="PTHR34148">
    <property type="entry name" value="ADENOSYLCOBINAMIDE-GDP RIBAZOLETRANSFERASE"/>
    <property type="match status" value="1"/>
</dbReference>
<evidence type="ECO:0000256" key="1">
    <source>
        <dbReference type="ARBA" id="ARBA00001946"/>
    </source>
</evidence>
<dbReference type="PANTHER" id="PTHR34148:SF1">
    <property type="entry name" value="ADENOSYLCOBINAMIDE-GDP RIBAZOLETRANSFERASE"/>
    <property type="match status" value="1"/>
</dbReference>
<keyword evidence="8 19" id="KW-0169">Cobalamin biosynthesis</keyword>
<protein>
    <recommendedName>
        <fullName evidence="6 19">Adenosylcobinamide-GDP ribazoletransferase</fullName>
        <ecNumber evidence="5 19">2.7.8.26</ecNumber>
    </recommendedName>
    <alternativeName>
        <fullName evidence="16 19">Cobalamin synthase</fullName>
    </alternativeName>
    <alternativeName>
        <fullName evidence="15 19">Cobalamin-5'-phosphate synthase</fullName>
    </alternativeName>
</protein>
<dbReference type="Pfam" id="PF02654">
    <property type="entry name" value="CobS"/>
    <property type="match status" value="1"/>
</dbReference>
<evidence type="ECO:0000256" key="10">
    <source>
        <dbReference type="ARBA" id="ARBA00022692"/>
    </source>
</evidence>
<feature type="transmembrane region" description="Helical" evidence="19">
    <location>
        <begin position="170"/>
        <end position="203"/>
    </location>
</feature>
<keyword evidence="7 19" id="KW-1003">Cell membrane</keyword>
<evidence type="ECO:0000256" key="15">
    <source>
        <dbReference type="ARBA" id="ARBA00032605"/>
    </source>
</evidence>
<dbReference type="RefSeq" id="WP_305964788.1">
    <property type="nucleotide sequence ID" value="NZ_JAVAMQ010000027.1"/>
</dbReference>
<keyword evidence="13 19" id="KW-0472">Membrane</keyword>
<evidence type="ECO:0000256" key="11">
    <source>
        <dbReference type="ARBA" id="ARBA00022842"/>
    </source>
</evidence>
<dbReference type="HAMAP" id="MF_00719">
    <property type="entry name" value="CobS"/>
    <property type="match status" value="1"/>
</dbReference>
<evidence type="ECO:0000256" key="19">
    <source>
        <dbReference type="HAMAP-Rule" id="MF_00719"/>
    </source>
</evidence>
<evidence type="ECO:0000256" key="13">
    <source>
        <dbReference type="ARBA" id="ARBA00023136"/>
    </source>
</evidence>
<dbReference type="GO" id="GO:0051073">
    <property type="term" value="F:adenosylcobinamide-GDP ribazoletransferase activity"/>
    <property type="evidence" value="ECO:0007669"/>
    <property type="project" value="UniProtKB-EC"/>
</dbReference>
<evidence type="ECO:0000256" key="4">
    <source>
        <dbReference type="ARBA" id="ARBA00010561"/>
    </source>
</evidence>
<dbReference type="EMBL" id="JAVAMQ010000027">
    <property type="protein sequence ID" value="MDP5308956.1"/>
    <property type="molecule type" value="Genomic_DNA"/>
</dbReference>
<dbReference type="EC" id="2.7.8.26" evidence="5 19"/>
<comment type="catalytic activity">
    <reaction evidence="17 19">
        <text>alpha-ribazole + adenosylcob(III)inamide-GDP = adenosylcob(III)alamin + GMP + H(+)</text>
        <dbReference type="Rhea" id="RHEA:16049"/>
        <dbReference type="ChEBI" id="CHEBI:10329"/>
        <dbReference type="ChEBI" id="CHEBI:15378"/>
        <dbReference type="ChEBI" id="CHEBI:18408"/>
        <dbReference type="ChEBI" id="CHEBI:58115"/>
        <dbReference type="ChEBI" id="CHEBI:60487"/>
        <dbReference type="EC" id="2.7.8.26"/>
    </reaction>
</comment>
<feature type="transmembrane region" description="Helical" evidence="19">
    <location>
        <begin position="105"/>
        <end position="123"/>
    </location>
</feature>
<keyword evidence="11 19" id="KW-0460">Magnesium</keyword>
<proteinExistence type="inferred from homology"/>
<gene>
    <name evidence="19" type="primary">cobS</name>
    <name evidence="20" type="ORF">Q5Y72_17900</name>
</gene>